<dbReference type="PANTHER" id="PTHR43664">
    <property type="entry name" value="MONOAMINE OXIDASE-RELATED"/>
    <property type="match status" value="1"/>
</dbReference>
<organism evidence="1 2">
    <name type="scientific">Gordonia hankookensis</name>
    <dbReference type="NCBI Taxonomy" id="589403"/>
    <lineage>
        <taxon>Bacteria</taxon>
        <taxon>Bacillati</taxon>
        <taxon>Actinomycetota</taxon>
        <taxon>Actinomycetes</taxon>
        <taxon>Mycobacteriales</taxon>
        <taxon>Gordoniaceae</taxon>
        <taxon>Gordonia</taxon>
    </lineage>
</organism>
<dbReference type="CDD" id="cd03451">
    <property type="entry name" value="FkbR2"/>
    <property type="match status" value="1"/>
</dbReference>
<name>A0ABR7WFE1_9ACTN</name>
<dbReference type="RefSeq" id="WP_190268002.1">
    <property type="nucleotide sequence ID" value="NZ_BAABAD010000005.1"/>
</dbReference>
<dbReference type="InterPro" id="IPR052342">
    <property type="entry name" value="MCH/BMMD"/>
</dbReference>
<accession>A0ABR7WFE1</accession>
<proteinExistence type="predicted"/>
<evidence type="ECO:0000313" key="2">
    <source>
        <dbReference type="Proteomes" id="UP000602395"/>
    </source>
</evidence>
<keyword evidence="2" id="KW-1185">Reference proteome</keyword>
<dbReference type="PANTHER" id="PTHR43664:SF1">
    <property type="entry name" value="BETA-METHYLMALYL-COA DEHYDRATASE"/>
    <property type="match status" value="1"/>
</dbReference>
<evidence type="ECO:0000313" key="1">
    <source>
        <dbReference type="EMBL" id="MBD1321501.1"/>
    </source>
</evidence>
<comment type="caution">
    <text evidence="1">The sequence shown here is derived from an EMBL/GenBank/DDBJ whole genome shotgun (WGS) entry which is preliminary data.</text>
</comment>
<reference evidence="1 2" key="1">
    <citation type="submission" date="2020-09" db="EMBL/GenBank/DDBJ databases">
        <title>Novel species in genus Gordonia.</title>
        <authorList>
            <person name="Zhang G."/>
        </authorList>
    </citation>
    <scope>NUCLEOTIDE SEQUENCE [LARGE SCALE GENOMIC DNA]</scope>
    <source>
        <strain evidence="1 2">ON-33</strain>
    </source>
</reference>
<dbReference type="EMBL" id="JACWMS010000003">
    <property type="protein sequence ID" value="MBD1321501.1"/>
    <property type="molecule type" value="Genomic_DNA"/>
</dbReference>
<dbReference type="SUPFAM" id="SSF54637">
    <property type="entry name" value="Thioesterase/thiol ester dehydrase-isomerase"/>
    <property type="match status" value="2"/>
</dbReference>
<dbReference type="InterPro" id="IPR016790">
    <property type="entry name" value="Thiol_ester_hydratase_Rv0216"/>
</dbReference>
<dbReference type="Gene3D" id="3.10.129.10">
    <property type="entry name" value="Hotdog Thioesterase"/>
    <property type="match status" value="2"/>
</dbReference>
<dbReference type="Proteomes" id="UP000602395">
    <property type="component" value="Unassembled WGS sequence"/>
</dbReference>
<protein>
    <submittedName>
        <fullName evidence="1">Acyl dehydratase</fullName>
    </submittedName>
</protein>
<dbReference type="PIRSF" id="PIRSF021494">
    <property type="entry name" value="Rv0216_prd"/>
    <property type="match status" value="1"/>
</dbReference>
<gene>
    <name evidence="1" type="ORF">IDF66_18120</name>
</gene>
<sequence length="333" mass="35396">MTGATIQVGGPYFDELTIGQIFDDAPSVTITSGMAATHQAIVGNRMRLALDVSLAERITGRDRAIAHPGLICDLAIGQSTLATHHVKANLFYRGLRFLRHPHVGDTLSTTTEVVGLRENSPKPGRAPTGLAALHIVTTDQQGAVVLDFYRCAMLPLSDSPDPERVRASDDLSAIGADHSTESVMPDWDLAAFRESVRGQHFSPDLTGDVYASSGDVVSNAPELARLTLNIAATHHDERVGTAGRLVYGGHTIGVALAQANRALPNLVTVLGWEACDHTGPVREGDTLTSELTVEQAIALDGGGGLLDLRSVVVAHDADGPRPVLDWRFRALMA</sequence>
<dbReference type="InterPro" id="IPR029069">
    <property type="entry name" value="HotDog_dom_sf"/>
</dbReference>